<dbReference type="OrthoDB" id="6612291at2759"/>
<evidence type="ECO:0000313" key="7">
    <source>
        <dbReference type="Proteomes" id="UP000053599"/>
    </source>
</evidence>
<protein>
    <recommendedName>
        <fullName evidence="8">Major facilitator superfamily (MFS) profile domain-containing protein</fullName>
    </recommendedName>
</protein>
<evidence type="ECO:0000313" key="6">
    <source>
        <dbReference type="EMBL" id="KIV86730.1"/>
    </source>
</evidence>
<evidence type="ECO:0000256" key="3">
    <source>
        <dbReference type="ARBA" id="ARBA00022989"/>
    </source>
</evidence>
<dbReference type="EMBL" id="KN846951">
    <property type="protein sequence ID" value="KIV86730.1"/>
    <property type="molecule type" value="Genomic_DNA"/>
</dbReference>
<name>A0A0D1WDA6_9EURO</name>
<feature type="transmembrane region" description="Helical" evidence="5">
    <location>
        <begin position="306"/>
        <end position="327"/>
    </location>
</feature>
<reference evidence="6 7" key="1">
    <citation type="submission" date="2015-01" db="EMBL/GenBank/DDBJ databases">
        <title>The Genome Sequence of Exophiala sideris CBS121828.</title>
        <authorList>
            <consortium name="The Broad Institute Genomics Platform"/>
            <person name="Cuomo C."/>
            <person name="de Hoog S."/>
            <person name="Gorbushina A."/>
            <person name="Stielow B."/>
            <person name="Teixiera M."/>
            <person name="Abouelleil A."/>
            <person name="Chapman S.B."/>
            <person name="Priest M."/>
            <person name="Young S.K."/>
            <person name="Wortman J."/>
            <person name="Nusbaum C."/>
            <person name="Birren B."/>
        </authorList>
    </citation>
    <scope>NUCLEOTIDE SEQUENCE [LARGE SCALE GENOMIC DNA]</scope>
    <source>
        <strain evidence="6 7">CBS 121828</strain>
    </source>
</reference>
<evidence type="ECO:0000256" key="1">
    <source>
        <dbReference type="ARBA" id="ARBA00004141"/>
    </source>
</evidence>
<dbReference type="AlphaFoldDB" id="A0A0D1WDA6"/>
<dbReference type="SUPFAM" id="SSF103473">
    <property type="entry name" value="MFS general substrate transporter"/>
    <property type="match status" value="1"/>
</dbReference>
<evidence type="ECO:0008006" key="8">
    <source>
        <dbReference type="Google" id="ProtNLM"/>
    </source>
</evidence>
<evidence type="ECO:0000256" key="4">
    <source>
        <dbReference type="ARBA" id="ARBA00023136"/>
    </source>
</evidence>
<dbReference type="InterPro" id="IPR005828">
    <property type="entry name" value="MFS_sugar_transport-like"/>
</dbReference>
<dbReference type="InterPro" id="IPR036259">
    <property type="entry name" value="MFS_trans_sf"/>
</dbReference>
<gene>
    <name evidence="6" type="ORF">PV11_02325</name>
</gene>
<evidence type="ECO:0000256" key="5">
    <source>
        <dbReference type="SAM" id="Phobius"/>
    </source>
</evidence>
<dbReference type="InterPro" id="IPR050360">
    <property type="entry name" value="MFS_Sugar_Transporters"/>
</dbReference>
<dbReference type="PANTHER" id="PTHR48022">
    <property type="entry name" value="PLASTIDIC GLUCOSE TRANSPORTER 4"/>
    <property type="match status" value="1"/>
</dbReference>
<accession>A0A0D1WDA6</accession>
<dbReference type="GO" id="GO:0005351">
    <property type="term" value="F:carbohydrate:proton symporter activity"/>
    <property type="evidence" value="ECO:0007669"/>
    <property type="project" value="TreeGrafter"/>
</dbReference>
<dbReference type="PANTHER" id="PTHR48022:SF5">
    <property type="entry name" value="ALPHA-GLUCOSIDES PERMEASE MPH2-RELATED"/>
    <property type="match status" value="1"/>
</dbReference>
<evidence type="ECO:0000256" key="2">
    <source>
        <dbReference type="ARBA" id="ARBA00022692"/>
    </source>
</evidence>
<organism evidence="6 7">
    <name type="scientific">Exophiala sideris</name>
    <dbReference type="NCBI Taxonomy" id="1016849"/>
    <lineage>
        <taxon>Eukaryota</taxon>
        <taxon>Fungi</taxon>
        <taxon>Dikarya</taxon>
        <taxon>Ascomycota</taxon>
        <taxon>Pezizomycotina</taxon>
        <taxon>Eurotiomycetes</taxon>
        <taxon>Chaetothyriomycetidae</taxon>
        <taxon>Chaetothyriales</taxon>
        <taxon>Herpotrichiellaceae</taxon>
        <taxon>Exophiala</taxon>
    </lineage>
</organism>
<sequence>MIGLTFTDQLTKRFGFRKTMIATLLVAPYLIFIQCFATSLAVLEVEQILLGIFQTVTCVYAVEVAPTCLRAFLTSWVSQNWVIGQIIASCVARGVLDLAAPWALPWFWPVVLVVPVYLAPESPWWLVRQKRYEEAKVSLRRLTSGQDPDFDIGKTVTLIALTTEHERELNTGDLAALFKGTDLRRTLIVMGCYCMQIVSGTKLRAYATYFFLQAGLPTTQSFNMSIVIYVLSLAGTILAYANEFTPVVSYAIRGPAYLLPLGSQHPHDDFGLCLAQQAGFVAYVCMIPVIFAMVSEIPSSTLRSKSVALARFTYAVLNVAANVLTTYQLNPTAWAWGAKSGCFWAGSSIVGLLSRGSILLNPKGRTVAELNLLFEKKVPARSFTSTSVSVAEVTERSD</sequence>
<feature type="transmembrane region" description="Helical" evidence="5">
    <location>
        <begin position="21"/>
        <end position="42"/>
    </location>
</feature>
<dbReference type="Proteomes" id="UP000053599">
    <property type="component" value="Unassembled WGS sequence"/>
</dbReference>
<keyword evidence="2 5" id="KW-0812">Transmembrane</keyword>
<proteinExistence type="predicted"/>
<dbReference type="HOGENOM" id="CLU_001265_11_0_1"/>
<dbReference type="GO" id="GO:0016020">
    <property type="term" value="C:membrane"/>
    <property type="evidence" value="ECO:0007669"/>
    <property type="project" value="UniProtKB-SubCell"/>
</dbReference>
<feature type="transmembrane region" description="Helical" evidence="5">
    <location>
        <begin position="274"/>
        <end position="294"/>
    </location>
</feature>
<feature type="transmembrane region" description="Helical" evidence="5">
    <location>
        <begin position="106"/>
        <end position="127"/>
    </location>
</feature>
<dbReference type="Gene3D" id="1.20.1250.20">
    <property type="entry name" value="MFS general substrate transporter like domains"/>
    <property type="match status" value="1"/>
</dbReference>
<comment type="subcellular location">
    <subcellularLocation>
        <location evidence="1">Membrane</location>
        <topology evidence="1">Multi-pass membrane protein</topology>
    </subcellularLocation>
</comment>
<keyword evidence="3 5" id="KW-1133">Transmembrane helix</keyword>
<keyword evidence="4 5" id="KW-0472">Membrane</keyword>
<feature type="transmembrane region" description="Helical" evidence="5">
    <location>
        <begin position="222"/>
        <end position="241"/>
    </location>
</feature>
<dbReference type="Pfam" id="PF00083">
    <property type="entry name" value="Sugar_tr"/>
    <property type="match status" value="2"/>
</dbReference>